<feature type="region of interest" description="Disordered" evidence="4">
    <location>
        <begin position="308"/>
        <end position="339"/>
    </location>
</feature>
<dbReference type="GO" id="GO:0010265">
    <property type="term" value="P:SCF complex assembly"/>
    <property type="evidence" value="ECO:0007669"/>
    <property type="project" value="InterPro"/>
</dbReference>
<evidence type="ECO:0000256" key="3">
    <source>
        <dbReference type="ARBA" id="ARBA00022786"/>
    </source>
</evidence>
<dbReference type="RefSeq" id="XP_005645494.1">
    <property type="nucleotide sequence ID" value="XM_005645437.1"/>
</dbReference>
<dbReference type="InterPro" id="IPR039852">
    <property type="entry name" value="CAND1/CAND2"/>
</dbReference>
<keyword evidence="3" id="KW-0833">Ubl conjugation pathway</keyword>
<proteinExistence type="inferred from homology"/>
<feature type="region of interest" description="Disordered" evidence="4">
    <location>
        <begin position="819"/>
        <end position="840"/>
    </location>
</feature>
<keyword evidence="7" id="KW-1185">Reference proteome</keyword>
<comment type="caution">
    <text evidence="6">The sequence shown here is derived from an EMBL/GenBank/DDBJ whole genome shotgun (WGS) entry which is preliminary data.</text>
</comment>
<dbReference type="AlphaFoldDB" id="I0YRD1"/>
<organism evidence="6 7">
    <name type="scientific">Coccomyxa subellipsoidea (strain C-169)</name>
    <name type="common">Green microalga</name>
    <dbReference type="NCBI Taxonomy" id="574566"/>
    <lineage>
        <taxon>Eukaryota</taxon>
        <taxon>Viridiplantae</taxon>
        <taxon>Chlorophyta</taxon>
        <taxon>core chlorophytes</taxon>
        <taxon>Trebouxiophyceae</taxon>
        <taxon>Trebouxiophyceae incertae sedis</taxon>
        <taxon>Coccomyxaceae</taxon>
        <taxon>Coccomyxa</taxon>
        <taxon>Coccomyxa subellipsoidea</taxon>
    </lineage>
</organism>
<dbReference type="InterPro" id="IPR013932">
    <property type="entry name" value="TATA-bd_TIP120"/>
</dbReference>
<dbReference type="SUPFAM" id="SSF48371">
    <property type="entry name" value="ARM repeat"/>
    <property type="match status" value="1"/>
</dbReference>
<dbReference type="InterPro" id="IPR034085">
    <property type="entry name" value="TOG"/>
</dbReference>
<dbReference type="EMBL" id="AGSI01000014">
    <property type="protein sequence ID" value="EIE20950.1"/>
    <property type="molecule type" value="Genomic_DNA"/>
</dbReference>
<keyword evidence="2" id="KW-0677">Repeat</keyword>
<dbReference type="Gene3D" id="1.25.10.10">
    <property type="entry name" value="Leucine-rich Repeat Variant"/>
    <property type="match status" value="1"/>
</dbReference>
<dbReference type="Proteomes" id="UP000007264">
    <property type="component" value="Unassembled WGS sequence"/>
</dbReference>
<feature type="domain" description="TOG" evidence="5">
    <location>
        <begin position="313"/>
        <end position="585"/>
    </location>
</feature>
<comment type="similarity">
    <text evidence="1">Belongs to the CAND family.</text>
</comment>
<sequence>MAAPTLASVFERLVSKDKDLREMSTYDLIEMLKKPEWKRDTDQEKKLCELILKQLDDTSGDVSSLAVKCLGLLVRKVHWEQAERILDLLCARLVSGKKEQDREIASIALKTVINEISGAELSGLVVKNVVPKLLQGMQSKEHADLATASLDIMNDVLLKFGPMLGTEHTQLKAILLQELIGTRAGIRKRAITCLGSLVPYLSDALLDSVSLEILKELQGPGANSEATRVLIQALSAVGRAAGWRFGRHLDMAVPSVVEHWKAAGEGDDELRDYCLQALEAFVLRSPLDSKRHLDSIFDIAQQSLSYDPNYADDMEQDTEEDEEDEEAMSDDDFSDDDDTSWKVRRSAAKCLVAIINNYADLLNSLYPKVSPLLVARFKEREENVKIDVFHAFIELLHQVGGAASRDRASQAFKQLQEESPEVLKASFRQLRDKSLKTRAGVLLTLKELISVVPKCLSHDVEQLLPGLTAALNDRSSNSSQLRIQALQFLSVALEKSDPGVWQPHVPALSKPILTAVAERYSKVSAEGLRVCEALIHVIRPNTSSSVPPSLQNLVRPLLTSVKERLDAQDLDQEVKECAISCTATMLAKLAESLQADVPALLQVLLDRLRNSTTRLTAVKAFTEIAESPLPLDLSPVLEPLLAELTSYLRKANRQLRQASLAALESVMSRQGAAASSASVTAAVDEVVALVSDTDLLTTPLALHFCLTVLPQQPQNAEQIAAKFLPAALRLVKSPLLQGAALEELLALFPAILESEGTNTSFDSLLASLLAAGVAAETGKAAQHSVAQCIARMTVNAGADRISMVVKGLLGQLQSGNATWSSNGGEGRGRKRSATEESATGAESARRLALLGLGEIGRCTDLSAFPQLQQALTSALTSPSEQIKAAASLALGAVSIGNLDAYLPFVIQQINEQAANPKDQYLLLKALNEVIVSLTSDMGNKQLSPAHQQEVLRLLLANCEVEEECRNVVAECMGHLALLFPAEVLPALLQRHSDPSPSARAAAITAVKAAVVPGPHPIDDLLRDSIEPFLELMSDPDRGVRKAAVQMLSSAAHNKAALVAEQLPRVMPRVYAQTAVDQSLIRVVDLGPFKHKIDDGLELRKAAFEAMDVLLDNCVDRLDFQAFILHLESGLKDHYDVKLPCHLLLAKLASAAPGQLLSALDRLVEPLEKTLTARVKTDAVKQEVDRNEDMLRSALRATDAITRIPGVETCPPFKLLMDNTVLTGTLADRYKAVREERAEAEGTTSVPAMK</sequence>
<dbReference type="InterPro" id="IPR011989">
    <property type="entry name" value="ARM-like"/>
</dbReference>
<name>I0YRD1_COCSC</name>
<evidence type="ECO:0000259" key="5">
    <source>
        <dbReference type="SMART" id="SM01349"/>
    </source>
</evidence>
<evidence type="ECO:0000256" key="1">
    <source>
        <dbReference type="ARBA" id="ARBA00007657"/>
    </source>
</evidence>
<feature type="compositionally biased region" description="Acidic residues" evidence="4">
    <location>
        <begin position="310"/>
        <end position="338"/>
    </location>
</feature>
<evidence type="ECO:0000313" key="6">
    <source>
        <dbReference type="EMBL" id="EIE20950.1"/>
    </source>
</evidence>
<dbReference type="eggNOG" id="KOG1824">
    <property type="taxonomic scope" value="Eukaryota"/>
</dbReference>
<dbReference type="Pfam" id="PF08623">
    <property type="entry name" value="TIP120"/>
    <property type="match status" value="1"/>
</dbReference>
<reference evidence="6 7" key="1">
    <citation type="journal article" date="2012" name="Genome Biol.">
        <title>The genome of the polar eukaryotic microalga coccomyxa subellipsoidea reveals traits of cold adaptation.</title>
        <authorList>
            <person name="Blanc G."/>
            <person name="Agarkova I."/>
            <person name="Grimwood J."/>
            <person name="Kuo A."/>
            <person name="Brueggeman A."/>
            <person name="Dunigan D."/>
            <person name="Gurnon J."/>
            <person name="Ladunga I."/>
            <person name="Lindquist E."/>
            <person name="Lucas S."/>
            <person name="Pangilinan J."/>
            <person name="Proschold T."/>
            <person name="Salamov A."/>
            <person name="Schmutz J."/>
            <person name="Weeks D."/>
            <person name="Yamada T."/>
            <person name="Claverie J.M."/>
            <person name="Grigoriev I."/>
            <person name="Van Etten J."/>
            <person name="Lomsadze A."/>
            <person name="Borodovsky M."/>
        </authorList>
    </citation>
    <scope>NUCLEOTIDE SEQUENCE [LARGE SCALE GENOMIC DNA]</scope>
    <source>
        <strain evidence="6 7">C-169</strain>
    </source>
</reference>
<dbReference type="Pfam" id="PF25782">
    <property type="entry name" value="TPR_CAND1"/>
    <property type="match status" value="1"/>
</dbReference>
<evidence type="ECO:0000313" key="7">
    <source>
        <dbReference type="Proteomes" id="UP000007264"/>
    </source>
</evidence>
<accession>I0YRD1</accession>
<protein>
    <submittedName>
        <fullName evidence="6">TIP120-domain-containing protein</fullName>
    </submittedName>
</protein>
<evidence type="ECO:0000256" key="2">
    <source>
        <dbReference type="ARBA" id="ARBA00022737"/>
    </source>
</evidence>
<dbReference type="KEGG" id="csl:COCSUDRAFT_30566"/>
<dbReference type="STRING" id="574566.I0YRD1"/>
<dbReference type="PANTHER" id="PTHR12696">
    <property type="entry name" value="TIP120"/>
    <property type="match status" value="1"/>
</dbReference>
<dbReference type="GeneID" id="17038929"/>
<gene>
    <name evidence="6" type="ORF">COCSUDRAFT_30566</name>
</gene>
<dbReference type="InterPro" id="IPR016024">
    <property type="entry name" value="ARM-type_fold"/>
</dbReference>
<dbReference type="SMART" id="SM01349">
    <property type="entry name" value="TOG"/>
    <property type="match status" value="1"/>
</dbReference>
<dbReference type="OrthoDB" id="6260732at2759"/>
<evidence type="ECO:0000256" key="4">
    <source>
        <dbReference type="SAM" id="MobiDB-lite"/>
    </source>
</evidence>